<dbReference type="STRING" id="234267.Acid_1235"/>
<evidence type="ECO:0000256" key="3">
    <source>
        <dbReference type="ARBA" id="ARBA00023082"/>
    </source>
</evidence>
<evidence type="ECO:0000259" key="6">
    <source>
        <dbReference type="Pfam" id="PF04542"/>
    </source>
</evidence>
<proteinExistence type="inferred from homology"/>
<dbReference type="InterPro" id="IPR013249">
    <property type="entry name" value="RNA_pol_sigma70_r4_t2"/>
</dbReference>
<accession>Q029P7</accession>
<gene>
    <name evidence="8" type="ordered locus">Acid_1235</name>
</gene>
<dbReference type="InterPro" id="IPR013325">
    <property type="entry name" value="RNA_pol_sigma_r2"/>
</dbReference>
<dbReference type="SUPFAM" id="SSF88659">
    <property type="entry name" value="Sigma3 and sigma4 domains of RNA polymerase sigma factors"/>
    <property type="match status" value="1"/>
</dbReference>
<evidence type="ECO:0000256" key="5">
    <source>
        <dbReference type="ARBA" id="ARBA00023163"/>
    </source>
</evidence>
<dbReference type="Pfam" id="PF04542">
    <property type="entry name" value="Sigma70_r2"/>
    <property type="match status" value="1"/>
</dbReference>
<dbReference type="OrthoDB" id="9795666at2"/>
<evidence type="ECO:0000313" key="8">
    <source>
        <dbReference type="EMBL" id="ABJ82229.1"/>
    </source>
</evidence>
<dbReference type="AlphaFoldDB" id="Q029P7"/>
<dbReference type="GO" id="GO:0016987">
    <property type="term" value="F:sigma factor activity"/>
    <property type="evidence" value="ECO:0007669"/>
    <property type="project" value="UniProtKB-KW"/>
</dbReference>
<sequence>MPVEAMPISQPEESEAERIARGLRRKDLTLVRELVERYQYRLVRYLIFLTARREFAEDWAQETWVRVLDRASQYDGRSRFEAWLFSIARNLAIDDLRRRQNVSLEAANEEPLDPTSPFVTAARNEEAARLAAALGTLEPIYREALLLRFHEDLSLQEISHLVGAPVPTVASRIRRGLERLRLHWERGADGA</sequence>
<dbReference type="KEGG" id="sus:Acid_1235"/>
<organism evidence="8">
    <name type="scientific">Solibacter usitatus (strain Ellin6076)</name>
    <dbReference type="NCBI Taxonomy" id="234267"/>
    <lineage>
        <taxon>Bacteria</taxon>
        <taxon>Pseudomonadati</taxon>
        <taxon>Acidobacteriota</taxon>
        <taxon>Terriglobia</taxon>
        <taxon>Bryobacterales</taxon>
        <taxon>Solibacteraceae</taxon>
        <taxon>Candidatus Solibacter</taxon>
    </lineage>
</organism>
<dbReference type="InterPro" id="IPR014284">
    <property type="entry name" value="RNA_pol_sigma-70_dom"/>
</dbReference>
<dbReference type="CDD" id="cd06171">
    <property type="entry name" value="Sigma70_r4"/>
    <property type="match status" value="1"/>
</dbReference>
<dbReference type="InterPro" id="IPR013324">
    <property type="entry name" value="RNA_pol_sigma_r3/r4-like"/>
</dbReference>
<dbReference type="eggNOG" id="COG1595">
    <property type="taxonomic scope" value="Bacteria"/>
</dbReference>
<dbReference type="EMBL" id="CP000473">
    <property type="protein sequence ID" value="ABJ82229.1"/>
    <property type="molecule type" value="Genomic_DNA"/>
</dbReference>
<keyword evidence="2" id="KW-0805">Transcription regulation</keyword>
<keyword evidence="3" id="KW-0731">Sigma factor</keyword>
<evidence type="ECO:0000256" key="4">
    <source>
        <dbReference type="ARBA" id="ARBA00023125"/>
    </source>
</evidence>
<feature type="domain" description="RNA polymerase sigma-70 region 2" evidence="6">
    <location>
        <begin position="34"/>
        <end position="100"/>
    </location>
</feature>
<dbReference type="Gene3D" id="1.10.1740.10">
    <property type="match status" value="1"/>
</dbReference>
<dbReference type="Gene3D" id="1.10.10.10">
    <property type="entry name" value="Winged helix-like DNA-binding domain superfamily/Winged helix DNA-binding domain"/>
    <property type="match status" value="1"/>
</dbReference>
<dbReference type="Pfam" id="PF08281">
    <property type="entry name" value="Sigma70_r4_2"/>
    <property type="match status" value="1"/>
</dbReference>
<feature type="domain" description="RNA polymerase sigma factor 70 region 4 type 2" evidence="7">
    <location>
        <begin position="129"/>
        <end position="180"/>
    </location>
</feature>
<dbReference type="GO" id="GO:0003677">
    <property type="term" value="F:DNA binding"/>
    <property type="evidence" value="ECO:0007669"/>
    <property type="project" value="UniProtKB-KW"/>
</dbReference>
<reference evidence="8" key="1">
    <citation type="submission" date="2006-10" db="EMBL/GenBank/DDBJ databases">
        <title>Complete sequence of Solibacter usitatus Ellin6076.</title>
        <authorList>
            <consortium name="US DOE Joint Genome Institute"/>
            <person name="Copeland A."/>
            <person name="Lucas S."/>
            <person name="Lapidus A."/>
            <person name="Barry K."/>
            <person name="Detter J.C."/>
            <person name="Glavina del Rio T."/>
            <person name="Hammon N."/>
            <person name="Israni S."/>
            <person name="Dalin E."/>
            <person name="Tice H."/>
            <person name="Pitluck S."/>
            <person name="Thompson L.S."/>
            <person name="Brettin T."/>
            <person name="Bruce D."/>
            <person name="Han C."/>
            <person name="Tapia R."/>
            <person name="Gilna P."/>
            <person name="Schmutz J."/>
            <person name="Larimer F."/>
            <person name="Land M."/>
            <person name="Hauser L."/>
            <person name="Kyrpides N."/>
            <person name="Mikhailova N."/>
            <person name="Janssen P.H."/>
            <person name="Kuske C.R."/>
            <person name="Richardson P."/>
        </authorList>
    </citation>
    <scope>NUCLEOTIDE SEQUENCE</scope>
    <source>
        <strain evidence="8">Ellin6076</strain>
    </source>
</reference>
<evidence type="ECO:0000259" key="7">
    <source>
        <dbReference type="Pfam" id="PF08281"/>
    </source>
</evidence>
<protein>
    <submittedName>
        <fullName evidence="8">RNA polymerase, sigma-24 subunit, ECF subfamily</fullName>
    </submittedName>
</protein>
<dbReference type="PANTHER" id="PTHR43133:SF8">
    <property type="entry name" value="RNA POLYMERASE SIGMA FACTOR HI_1459-RELATED"/>
    <property type="match status" value="1"/>
</dbReference>
<dbReference type="NCBIfam" id="TIGR02937">
    <property type="entry name" value="sigma70-ECF"/>
    <property type="match status" value="1"/>
</dbReference>
<dbReference type="HOGENOM" id="CLU_047691_3_0_0"/>
<dbReference type="InterPro" id="IPR007627">
    <property type="entry name" value="RNA_pol_sigma70_r2"/>
</dbReference>
<dbReference type="GO" id="GO:0006352">
    <property type="term" value="P:DNA-templated transcription initiation"/>
    <property type="evidence" value="ECO:0007669"/>
    <property type="project" value="InterPro"/>
</dbReference>
<dbReference type="InterPro" id="IPR036388">
    <property type="entry name" value="WH-like_DNA-bd_sf"/>
</dbReference>
<dbReference type="SUPFAM" id="SSF88946">
    <property type="entry name" value="Sigma2 domain of RNA polymerase sigma factors"/>
    <property type="match status" value="1"/>
</dbReference>
<keyword evidence="5" id="KW-0804">Transcription</keyword>
<keyword evidence="4" id="KW-0238">DNA-binding</keyword>
<dbReference type="InParanoid" id="Q029P7"/>
<evidence type="ECO:0000256" key="2">
    <source>
        <dbReference type="ARBA" id="ARBA00023015"/>
    </source>
</evidence>
<dbReference type="InterPro" id="IPR039425">
    <property type="entry name" value="RNA_pol_sigma-70-like"/>
</dbReference>
<comment type="similarity">
    <text evidence="1">Belongs to the sigma-70 factor family. ECF subfamily.</text>
</comment>
<evidence type="ECO:0000256" key="1">
    <source>
        <dbReference type="ARBA" id="ARBA00010641"/>
    </source>
</evidence>
<name>Q029P7_SOLUE</name>
<dbReference type="PANTHER" id="PTHR43133">
    <property type="entry name" value="RNA POLYMERASE ECF-TYPE SIGMA FACTO"/>
    <property type="match status" value="1"/>
</dbReference>